<feature type="transmembrane region" description="Helical" evidence="1">
    <location>
        <begin position="102"/>
        <end position="119"/>
    </location>
</feature>
<feature type="transmembrane region" description="Helical" evidence="1">
    <location>
        <begin position="78"/>
        <end position="96"/>
    </location>
</feature>
<feature type="transmembrane region" description="Helical" evidence="1">
    <location>
        <begin position="193"/>
        <end position="212"/>
    </location>
</feature>
<dbReference type="RefSeq" id="WP_114380260.1">
    <property type="nucleotide sequence ID" value="NZ_QPJD01000007.1"/>
</dbReference>
<protein>
    <submittedName>
        <fullName evidence="2">TraX protein</fullName>
    </submittedName>
</protein>
<organism evidence="2 3">
    <name type="scientific">Paenibacillus prosopidis</name>
    <dbReference type="NCBI Taxonomy" id="630520"/>
    <lineage>
        <taxon>Bacteria</taxon>
        <taxon>Bacillati</taxon>
        <taxon>Bacillota</taxon>
        <taxon>Bacilli</taxon>
        <taxon>Bacillales</taxon>
        <taxon>Paenibacillaceae</taxon>
        <taxon>Paenibacillus</taxon>
    </lineage>
</organism>
<evidence type="ECO:0000256" key="1">
    <source>
        <dbReference type="SAM" id="Phobius"/>
    </source>
</evidence>
<feature type="transmembrane region" description="Helical" evidence="1">
    <location>
        <begin position="30"/>
        <end position="48"/>
    </location>
</feature>
<keyword evidence="1" id="KW-1133">Transmembrane helix</keyword>
<evidence type="ECO:0000313" key="2">
    <source>
        <dbReference type="EMBL" id="RCW47843.1"/>
    </source>
</evidence>
<dbReference type="InterPro" id="IPR008875">
    <property type="entry name" value="TraX"/>
</dbReference>
<feature type="transmembrane region" description="Helical" evidence="1">
    <location>
        <begin position="7"/>
        <end position="24"/>
    </location>
</feature>
<keyword evidence="1" id="KW-0472">Membrane</keyword>
<evidence type="ECO:0000313" key="3">
    <source>
        <dbReference type="Proteomes" id="UP000252415"/>
    </source>
</evidence>
<accession>A0A368W6E3</accession>
<proteinExistence type="predicted"/>
<dbReference type="AlphaFoldDB" id="A0A368W6E3"/>
<feature type="transmembrane region" description="Helical" evidence="1">
    <location>
        <begin position="162"/>
        <end position="181"/>
    </location>
</feature>
<dbReference type="EMBL" id="QPJD01000007">
    <property type="protein sequence ID" value="RCW47843.1"/>
    <property type="molecule type" value="Genomic_DNA"/>
</dbReference>
<name>A0A368W6E3_9BACL</name>
<reference evidence="2 3" key="1">
    <citation type="submission" date="2018-07" db="EMBL/GenBank/DDBJ databases">
        <title>Genomic Encyclopedia of Type Strains, Phase III (KMG-III): the genomes of soil and plant-associated and newly described type strains.</title>
        <authorList>
            <person name="Whitman W."/>
        </authorList>
    </citation>
    <scope>NUCLEOTIDE SEQUENCE [LARGE SCALE GENOMIC DNA]</scope>
    <source>
        <strain evidence="2 3">CECT 7506</strain>
    </source>
</reference>
<comment type="caution">
    <text evidence="2">The sequence shown here is derived from an EMBL/GenBank/DDBJ whole genome shotgun (WGS) entry which is preliminary data.</text>
</comment>
<sequence>MKTIQFLAMLTMLIDHIGLVWFSENEIWRIIGRLALPFYAYAIVLGYCRTRDINRYLKRVGWIALISQLPYQFAFYRLEVNTVGTLFVCLLLLYLLDRWNGKLVIQIIAAVGAALLVEVSPFSYGAYAVLLVLIYRYASVQWLTLFHFLLNVVSIPVKGSGWILQSFSLFATLLIVYAPNFMRSADKIRIPRIIWRSFYPLHLTVIAIIYAGTSNESFKQIIPFI</sequence>
<dbReference type="OrthoDB" id="9781069at2"/>
<gene>
    <name evidence="2" type="ORF">DFP97_10742</name>
</gene>
<keyword evidence="3" id="KW-1185">Reference proteome</keyword>
<dbReference type="Proteomes" id="UP000252415">
    <property type="component" value="Unassembled WGS sequence"/>
</dbReference>
<keyword evidence="1" id="KW-0812">Transmembrane</keyword>
<dbReference type="Pfam" id="PF05857">
    <property type="entry name" value="TraX"/>
    <property type="match status" value="1"/>
</dbReference>